<dbReference type="Proteomes" id="UP000323337">
    <property type="component" value="Unassembled WGS sequence"/>
</dbReference>
<dbReference type="Pfam" id="PF22042">
    <property type="entry name" value="EF-G_D2"/>
    <property type="match status" value="1"/>
</dbReference>
<dbReference type="Pfam" id="PF04760">
    <property type="entry name" value="IF2_N"/>
    <property type="match status" value="1"/>
</dbReference>
<dbReference type="Gene3D" id="3.40.50.10050">
    <property type="entry name" value="Translation initiation factor IF- 2, domain 3"/>
    <property type="match status" value="1"/>
</dbReference>
<dbReference type="InterPro" id="IPR036925">
    <property type="entry name" value="TIF_IF2_dom3_sf"/>
</dbReference>
<dbReference type="PANTHER" id="PTHR43381">
    <property type="entry name" value="TRANSLATION INITIATION FACTOR IF-2-RELATED"/>
    <property type="match status" value="1"/>
</dbReference>
<feature type="compositionally biased region" description="Basic and acidic residues" evidence="9">
    <location>
        <begin position="277"/>
        <end position="301"/>
    </location>
</feature>
<dbReference type="SUPFAM" id="SSF52156">
    <property type="entry name" value="Initiation factor IF2/eIF5b, domain 3"/>
    <property type="match status" value="1"/>
</dbReference>
<comment type="similarity">
    <text evidence="1 7 8">Belongs to the TRAFAC class translation factor GTPase superfamily. Classic translation factor GTPase family. IF-2 subfamily.</text>
</comment>
<keyword evidence="4 7" id="KW-0547">Nucleotide-binding</keyword>
<dbReference type="InterPro" id="IPR027417">
    <property type="entry name" value="P-loop_NTPase"/>
</dbReference>
<reference evidence="11 12" key="1">
    <citation type="submission" date="2019-08" db="EMBL/GenBank/DDBJ databases">
        <title>Genomic characterization of a novel candidate phylum (ARYD3) from a high temperature, high salinity tertiary oil reservoir in north central Oklahoma, USA.</title>
        <authorList>
            <person name="Youssef N.H."/>
            <person name="Yadav A."/>
            <person name="Elshahed M.S."/>
        </authorList>
    </citation>
    <scope>NUCLEOTIDE SEQUENCE [LARGE SCALE GENOMIC DNA]</scope>
    <source>
        <strain evidence="11">ARYD1</strain>
    </source>
</reference>
<dbReference type="NCBIfam" id="TIGR00231">
    <property type="entry name" value="small_GTP"/>
    <property type="match status" value="1"/>
</dbReference>
<sequence length="928" mass="102940">MDKYKLAEVVKKSDLTLQEAIEKLKESGIDVNDESDEIDINSVKTLGVDPKLLSVDKRQQMLKKALERHKRHPRPKEVVVKDNGEPQKKTKISKEELLKKKKELEKNLKKVDEERSLAQKPQKTKTEKTEPEKAAEKKTAPESTKRTTAKKVTKTDEDKKKTAPAAKSAGGSGKQQVQSAKTKKEEVIKETQTPDAGLAPDFYSEENIAKRKKKEEDDLLAEKEKEGKKAKGKKGVKKDKNIQKDIWEGIEELELEEEIEEELESKETEAPETAEQEVVKEETPAEPEEKKEEKVKEEKAKPKDKKKGKPQAQKKGKEKKAEKQKPQKPVKPEKVQIGESVTVSEFAGMIGIKATELIKKLMMMGIMATVNQHIDAETAQLLGAEYDVEVETKTVKEDDLLPQIEDNPAKMQHRPPIVTVMGHVDHGKTSLLDAIRETKVADAEAGGITQHIGAYEVNHEKGKVVFLDTPGHEAFSGLRARGANVTDIVILIVAADDGVMPQTKEAIDHAKAAGVRMVVAINKVDKPNANIEKVKTQLAEYNIIPEEWGGEYQFEEISAKNHMGIDDLLDRVLLESEMLELQADPDRSAEGIVIESQLDKQKGPVGTILVKKGTLKVGDAFVVGDHQGKVRAMFNYAGKPIKEAGPSIPVEIMGFSEVPESGDSFIVTQDEKTAKQVASMRHEKKKEKELAEKSKVSLNDLFDRIKEGEISDLNIVIKADVQGSLEALRNSLLKLSNPEVKLNIIHGGVGGINESDVLLASASNAIVIGFNVRPDSKAKATAEKEDVEINLYSVIYEAIESVEKAIEGMLTPETKENVIGRVEVRQVFSVPKAGKIAGSYVLEGKVVRNAHARVIRDNVVVYDGAIDSLKRFQNDAKEVTSGYECGIGIAKFNDIKEGDILEIYEFKEEKRTIEDVQKDHQKEKADSE</sequence>
<dbReference type="InterPro" id="IPR000178">
    <property type="entry name" value="TF_IF2_bacterial-like"/>
</dbReference>
<dbReference type="GO" id="GO:0003743">
    <property type="term" value="F:translation initiation factor activity"/>
    <property type="evidence" value="ECO:0007669"/>
    <property type="project" value="UniProtKB-UniRule"/>
</dbReference>
<dbReference type="CDD" id="cd03692">
    <property type="entry name" value="mtIF2_IVc"/>
    <property type="match status" value="1"/>
</dbReference>
<feature type="compositionally biased region" description="Basic and acidic residues" evidence="9">
    <location>
        <begin position="319"/>
        <end position="336"/>
    </location>
</feature>
<dbReference type="InterPro" id="IPR000795">
    <property type="entry name" value="T_Tr_GTP-bd_dom"/>
</dbReference>
<feature type="binding site" evidence="7">
    <location>
        <begin position="468"/>
        <end position="472"/>
    </location>
    <ligand>
        <name>GTP</name>
        <dbReference type="ChEBI" id="CHEBI:37565"/>
    </ligand>
</feature>
<dbReference type="CDD" id="cd03702">
    <property type="entry name" value="IF2_mtIF2_II"/>
    <property type="match status" value="1"/>
</dbReference>
<dbReference type="FunFam" id="2.40.30.10:FF:000007">
    <property type="entry name" value="Translation initiation factor IF-2"/>
    <property type="match status" value="1"/>
</dbReference>
<evidence type="ECO:0000256" key="2">
    <source>
        <dbReference type="ARBA" id="ARBA00020675"/>
    </source>
</evidence>
<dbReference type="SUPFAM" id="SSF52540">
    <property type="entry name" value="P-loop containing nucleoside triphosphate hydrolases"/>
    <property type="match status" value="1"/>
</dbReference>
<keyword evidence="6 7" id="KW-0342">GTP-binding</keyword>
<keyword evidence="3 7" id="KW-0396">Initiation factor</keyword>
<dbReference type="InterPro" id="IPR015760">
    <property type="entry name" value="TIF_IF2"/>
</dbReference>
<feature type="compositionally biased region" description="Basic and acidic residues" evidence="9">
    <location>
        <begin position="75"/>
        <end position="117"/>
    </location>
</feature>
<feature type="compositionally biased region" description="Basic and acidic residues" evidence="9">
    <location>
        <begin position="238"/>
        <end position="247"/>
    </location>
</feature>
<evidence type="ECO:0000256" key="4">
    <source>
        <dbReference type="ARBA" id="ARBA00022741"/>
    </source>
</evidence>
<dbReference type="Gene3D" id="2.40.30.10">
    <property type="entry name" value="Translation factors"/>
    <property type="match status" value="2"/>
</dbReference>
<evidence type="ECO:0000256" key="7">
    <source>
        <dbReference type="HAMAP-Rule" id="MF_00100"/>
    </source>
</evidence>
<protein>
    <recommendedName>
        <fullName evidence="2 7">Translation initiation factor IF-2</fullName>
    </recommendedName>
</protein>
<keyword evidence="7" id="KW-0963">Cytoplasm</keyword>
<organism evidence="11 12">
    <name type="scientific">Flexistipes sinusarabici</name>
    <dbReference type="NCBI Taxonomy" id="2352"/>
    <lineage>
        <taxon>Bacteria</taxon>
        <taxon>Pseudomonadati</taxon>
        <taxon>Deferribacterota</taxon>
        <taxon>Deferribacteres</taxon>
        <taxon>Deferribacterales</taxon>
        <taxon>Flexistipitaceae</taxon>
        <taxon>Flexistipes</taxon>
    </lineage>
</organism>
<dbReference type="InterPro" id="IPR044145">
    <property type="entry name" value="IF2_II"/>
</dbReference>
<feature type="compositionally biased region" description="Basic residues" evidence="9">
    <location>
        <begin position="302"/>
        <end position="318"/>
    </location>
</feature>
<dbReference type="NCBIfam" id="TIGR00487">
    <property type="entry name" value="IF-2"/>
    <property type="match status" value="1"/>
</dbReference>
<evidence type="ECO:0000256" key="5">
    <source>
        <dbReference type="ARBA" id="ARBA00022917"/>
    </source>
</evidence>
<comment type="subcellular location">
    <subcellularLocation>
        <location evidence="7">Cytoplasm</location>
    </subcellularLocation>
</comment>
<proteinExistence type="inferred from homology"/>
<feature type="domain" description="Tr-type G" evidence="10">
    <location>
        <begin position="413"/>
        <end position="582"/>
    </location>
</feature>
<dbReference type="EMBL" id="VSIV01000109">
    <property type="protein sequence ID" value="TYB33737.1"/>
    <property type="molecule type" value="Genomic_DNA"/>
</dbReference>
<dbReference type="FunFam" id="3.40.50.300:FF:000019">
    <property type="entry name" value="Translation initiation factor IF-2"/>
    <property type="match status" value="1"/>
</dbReference>
<dbReference type="InterPro" id="IPR023115">
    <property type="entry name" value="TIF_IF2_dom3"/>
</dbReference>
<feature type="region of interest" description="G-domain" evidence="7">
    <location>
        <begin position="416"/>
        <end position="564"/>
    </location>
</feature>
<comment type="caution">
    <text evidence="11">The sequence shown here is derived from an EMBL/GenBank/DDBJ whole genome shotgun (WGS) entry which is preliminary data.</text>
</comment>
<dbReference type="RefSeq" id="WP_303700789.1">
    <property type="nucleotide sequence ID" value="NZ_VSIV01000109.1"/>
</dbReference>
<dbReference type="Pfam" id="PF11987">
    <property type="entry name" value="IF-2"/>
    <property type="match status" value="1"/>
</dbReference>
<dbReference type="Pfam" id="PF00009">
    <property type="entry name" value="GTP_EFTU"/>
    <property type="match status" value="1"/>
</dbReference>
<dbReference type="SUPFAM" id="SSF50447">
    <property type="entry name" value="Translation proteins"/>
    <property type="match status" value="2"/>
</dbReference>
<feature type="compositionally biased region" description="Basic and acidic residues" evidence="9">
    <location>
        <begin position="214"/>
        <end position="229"/>
    </location>
</feature>
<dbReference type="Gene3D" id="3.40.50.300">
    <property type="entry name" value="P-loop containing nucleotide triphosphate hydrolases"/>
    <property type="match status" value="1"/>
</dbReference>
<dbReference type="CDD" id="cd01887">
    <property type="entry name" value="IF2_eIF5B"/>
    <property type="match status" value="1"/>
</dbReference>
<comment type="function">
    <text evidence="7 8">One of the essential components for the initiation of protein synthesis. Protects formylmethionyl-tRNA from spontaneous hydrolysis and promotes its binding to the 30S ribosomal subunits. Also involved in the hydrolysis of GTP during the formation of the 70S ribosomal complex.</text>
</comment>
<evidence type="ECO:0000313" key="12">
    <source>
        <dbReference type="Proteomes" id="UP000323337"/>
    </source>
</evidence>
<gene>
    <name evidence="7 11" type="primary">infB</name>
    <name evidence="11" type="ORF">FXF49_04845</name>
</gene>
<feature type="binding site" evidence="7">
    <location>
        <begin position="522"/>
        <end position="525"/>
    </location>
    <ligand>
        <name>GTP</name>
        <dbReference type="ChEBI" id="CHEBI:37565"/>
    </ligand>
</feature>
<keyword evidence="5 7" id="KW-0648">Protein biosynthesis</keyword>
<dbReference type="GO" id="GO:0005829">
    <property type="term" value="C:cytosol"/>
    <property type="evidence" value="ECO:0007669"/>
    <property type="project" value="TreeGrafter"/>
</dbReference>
<evidence type="ECO:0000256" key="8">
    <source>
        <dbReference type="RuleBase" id="RU000644"/>
    </source>
</evidence>
<evidence type="ECO:0000256" key="1">
    <source>
        <dbReference type="ARBA" id="ARBA00007733"/>
    </source>
</evidence>
<feature type="compositionally biased region" description="Acidic residues" evidence="9">
    <location>
        <begin position="248"/>
        <end position="275"/>
    </location>
</feature>
<name>A0A5D0MJ69_FLESI</name>
<dbReference type="InterPro" id="IPR009000">
    <property type="entry name" value="Transl_B-barrel_sf"/>
</dbReference>
<evidence type="ECO:0000256" key="6">
    <source>
        <dbReference type="ARBA" id="ARBA00023134"/>
    </source>
</evidence>
<dbReference type="InterPro" id="IPR005225">
    <property type="entry name" value="Small_GTP-bd"/>
</dbReference>
<dbReference type="FunFam" id="3.40.50.10050:FF:000001">
    <property type="entry name" value="Translation initiation factor IF-2"/>
    <property type="match status" value="1"/>
</dbReference>
<evidence type="ECO:0000256" key="3">
    <source>
        <dbReference type="ARBA" id="ARBA00022540"/>
    </source>
</evidence>
<dbReference type="PANTHER" id="PTHR43381:SF5">
    <property type="entry name" value="TR-TYPE G DOMAIN-CONTAINING PROTEIN"/>
    <property type="match status" value="1"/>
</dbReference>
<feature type="compositionally biased region" description="Basic and acidic residues" evidence="9">
    <location>
        <begin position="124"/>
        <end position="145"/>
    </location>
</feature>
<evidence type="ECO:0000259" key="10">
    <source>
        <dbReference type="PROSITE" id="PS51722"/>
    </source>
</evidence>
<dbReference type="PROSITE" id="PS51722">
    <property type="entry name" value="G_TR_2"/>
    <property type="match status" value="1"/>
</dbReference>
<feature type="region of interest" description="Disordered" evidence="9">
    <location>
        <begin position="64"/>
        <end position="336"/>
    </location>
</feature>
<dbReference type="FunFam" id="2.40.30.10:FF:000008">
    <property type="entry name" value="Translation initiation factor IF-2"/>
    <property type="match status" value="1"/>
</dbReference>
<evidence type="ECO:0000313" key="11">
    <source>
        <dbReference type="EMBL" id="TYB33737.1"/>
    </source>
</evidence>
<dbReference type="InterPro" id="IPR006847">
    <property type="entry name" value="IF2_N"/>
</dbReference>
<dbReference type="AlphaFoldDB" id="A0A5D0MJ69"/>
<dbReference type="HAMAP" id="MF_00100_B">
    <property type="entry name" value="IF_2_B"/>
    <property type="match status" value="1"/>
</dbReference>
<dbReference type="InterPro" id="IPR053905">
    <property type="entry name" value="EF-G-like_DII"/>
</dbReference>
<feature type="binding site" evidence="7">
    <location>
        <begin position="422"/>
        <end position="429"/>
    </location>
    <ligand>
        <name>GTP</name>
        <dbReference type="ChEBI" id="CHEBI:37565"/>
    </ligand>
</feature>
<dbReference type="GO" id="GO:0003924">
    <property type="term" value="F:GTPase activity"/>
    <property type="evidence" value="ECO:0007669"/>
    <property type="project" value="UniProtKB-UniRule"/>
</dbReference>
<accession>A0A5D0MJ69</accession>
<evidence type="ECO:0000256" key="9">
    <source>
        <dbReference type="SAM" id="MobiDB-lite"/>
    </source>
</evidence>
<dbReference type="GO" id="GO:0005525">
    <property type="term" value="F:GTP binding"/>
    <property type="evidence" value="ECO:0007669"/>
    <property type="project" value="UniProtKB-KW"/>
</dbReference>